<dbReference type="RefSeq" id="WP_168668875.1">
    <property type="nucleotide sequence ID" value="NZ_JAAXKX010000011.1"/>
</dbReference>
<dbReference type="Proteomes" id="UP000740754">
    <property type="component" value="Unassembled WGS sequence"/>
</dbReference>
<evidence type="ECO:0000256" key="4">
    <source>
        <dbReference type="ARBA" id="ARBA00022679"/>
    </source>
</evidence>
<keyword evidence="3" id="KW-0328">Glycosyltransferase</keyword>
<dbReference type="PANTHER" id="PTHR43646:SF2">
    <property type="entry name" value="GLYCOSYLTRANSFERASE 2-LIKE DOMAIN-CONTAINING PROTEIN"/>
    <property type="match status" value="1"/>
</dbReference>
<gene>
    <name evidence="7" type="ORF">HF203_09100</name>
</gene>
<keyword evidence="8" id="KW-1185">Reference proteome</keyword>
<keyword evidence="5" id="KW-0472">Membrane</keyword>
<name>A0ABX1I7Y3_9GAMM</name>
<evidence type="ECO:0000256" key="3">
    <source>
        <dbReference type="ARBA" id="ARBA00022676"/>
    </source>
</evidence>
<comment type="caution">
    <text evidence="7">The sequence shown here is derived from an EMBL/GenBank/DDBJ whole genome shotgun (WGS) entry which is preliminary data.</text>
</comment>
<keyword evidence="2" id="KW-1003">Cell membrane</keyword>
<evidence type="ECO:0000259" key="6">
    <source>
        <dbReference type="Pfam" id="PF00535"/>
    </source>
</evidence>
<evidence type="ECO:0000256" key="2">
    <source>
        <dbReference type="ARBA" id="ARBA00022475"/>
    </source>
</evidence>
<evidence type="ECO:0000256" key="5">
    <source>
        <dbReference type="ARBA" id="ARBA00023136"/>
    </source>
</evidence>
<feature type="domain" description="Glycosyltransferase 2-like" evidence="6">
    <location>
        <begin position="14"/>
        <end position="176"/>
    </location>
</feature>
<dbReference type="Pfam" id="PF00535">
    <property type="entry name" value="Glycos_transf_2"/>
    <property type="match status" value="1"/>
</dbReference>
<evidence type="ECO:0000256" key="1">
    <source>
        <dbReference type="ARBA" id="ARBA00004236"/>
    </source>
</evidence>
<sequence length="342" mass="37808">MSAEASSAEHPFVSVIIPVLDGVDEVDGCIAALRAQRYPSTCFEILVVDNGSSDGTPEALAALGVRCLVRAERGRSRALNTGLAAARGEIICTTDISCRPEPQWIAEVVESFADPAVGCVAGEIVQLGDADGVALRYQARNGYMSPLAAAGRIRAPFMPYADGANASFRRALFERIGPFEESFIKAADVEICYRMLLLTDYHIAFNPRARVGEPGEPSLRALLRQRYRIGVGQVLLQIRFPGLFAALDGTSWRARYWGLREALLRLADVPGLVFRALYRGQARARLADRVIGLMMRMVQRLGFRVGVRRLRLWLQRPQPLHVSRMEDYVAGRWSVAARVVRH</sequence>
<dbReference type="EMBL" id="JAAXKX010000011">
    <property type="protein sequence ID" value="NKN33378.1"/>
    <property type="molecule type" value="Genomic_DNA"/>
</dbReference>
<accession>A0ABX1I7Y3</accession>
<dbReference type="InterPro" id="IPR029044">
    <property type="entry name" value="Nucleotide-diphossugar_trans"/>
</dbReference>
<dbReference type="PANTHER" id="PTHR43646">
    <property type="entry name" value="GLYCOSYLTRANSFERASE"/>
    <property type="match status" value="1"/>
</dbReference>
<proteinExistence type="predicted"/>
<evidence type="ECO:0000313" key="7">
    <source>
        <dbReference type="EMBL" id="NKN33378.1"/>
    </source>
</evidence>
<keyword evidence="4" id="KW-0808">Transferase</keyword>
<comment type="subcellular location">
    <subcellularLocation>
        <location evidence="1">Cell membrane</location>
    </subcellularLocation>
</comment>
<organism evidence="7 8">
    <name type="scientific">Marichromatium bheemlicum</name>
    <dbReference type="NCBI Taxonomy" id="365339"/>
    <lineage>
        <taxon>Bacteria</taxon>
        <taxon>Pseudomonadati</taxon>
        <taxon>Pseudomonadota</taxon>
        <taxon>Gammaproteobacteria</taxon>
        <taxon>Chromatiales</taxon>
        <taxon>Chromatiaceae</taxon>
        <taxon>Marichromatium</taxon>
    </lineage>
</organism>
<dbReference type="SUPFAM" id="SSF53448">
    <property type="entry name" value="Nucleotide-diphospho-sugar transferases"/>
    <property type="match status" value="1"/>
</dbReference>
<reference evidence="7 8" key="1">
    <citation type="submission" date="2020-04" db="EMBL/GenBank/DDBJ databases">
        <title>Draft Whole-Genome sequence of Marichromatium bheemlicum DSM 18632, type strain.</title>
        <authorList>
            <person name="Kyndt J.A."/>
            <person name="Meyer T.E."/>
        </authorList>
    </citation>
    <scope>NUCLEOTIDE SEQUENCE [LARGE SCALE GENOMIC DNA]</scope>
    <source>
        <strain evidence="7 8">DSM 18632</strain>
    </source>
</reference>
<protein>
    <submittedName>
        <fullName evidence="7">Glycosyltransferase</fullName>
    </submittedName>
</protein>
<evidence type="ECO:0000313" key="8">
    <source>
        <dbReference type="Proteomes" id="UP000740754"/>
    </source>
</evidence>
<dbReference type="InterPro" id="IPR001173">
    <property type="entry name" value="Glyco_trans_2-like"/>
</dbReference>
<dbReference type="Gene3D" id="3.90.550.10">
    <property type="entry name" value="Spore Coat Polysaccharide Biosynthesis Protein SpsA, Chain A"/>
    <property type="match status" value="1"/>
</dbReference>